<dbReference type="Pfam" id="PF12796">
    <property type="entry name" value="Ank_2"/>
    <property type="match status" value="1"/>
</dbReference>
<evidence type="ECO:0000256" key="1">
    <source>
        <dbReference type="ARBA" id="ARBA00022737"/>
    </source>
</evidence>
<dbReference type="EMBL" id="JACSDY010000008">
    <property type="protein sequence ID" value="KAF7421817.1"/>
    <property type="molecule type" value="Genomic_DNA"/>
</dbReference>
<feature type="repeat" description="ANK" evidence="3">
    <location>
        <begin position="345"/>
        <end position="372"/>
    </location>
</feature>
<dbReference type="PROSITE" id="PS50088">
    <property type="entry name" value="ANK_REPEAT"/>
    <property type="match status" value="3"/>
</dbReference>
<dbReference type="InterPro" id="IPR002110">
    <property type="entry name" value="Ankyrin_rpt"/>
</dbReference>
<keyword evidence="2 3" id="KW-0040">ANK repeat</keyword>
<sequence>MWCSSSGRNAEQTEHRDNVADNNAEKWQKEREDSSHIDSGFLSGGNLQVSSELDCSDLDVIPDSGAVAPEPMRADSGVDLGLSESLSQLTLKQVTLNPLASGKIQTEPTVELAPLTDPKIVVLEQQQLRQGVKVPTIERNIGTSENLEKRINNDEPWQLYYTQDDEGDTQLHIAIVQGFLEAAFSLIRMAPHPCLLDILNDDGQSPLHLAVLTRQPRIVRRLILAGANPSLRNFRGNTALHLTCENGDLSCAKALTDPLSPVERNYLLPGKKIPALPQNLEQRNYDVICFGLNSANAPVVAVALTRGISNFSGHFDRYEPSLDPGTPAKPPTTMIHRHLPREMCLHIAASGGQVELVRLLVRLGADLEAREALSGKTALHLAVERGCRSVVSFLLHECRPCLDTPTYAGITVYQFALCFDGQLARELVRLGATPEPLPETDSDESDDEDGQTNDYLPSITRLKQQNVVGVRKIVDLHVAIIETCLYPQS</sequence>
<protein>
    <recommendedName>
        <fullName evidence="7">NF-kappa-B inhibitor cactus</fullName>
    </recommendedName>
</protein>
<feature type="compositionally biased region" description="Acidic residues" evidence="4">
    <location>
        <begin position="438"/>
        <end position="451"/>
    </location>
</feature>
<proteinExistence type="predicted"/>
<dbReference type="AlphaFoldDB" id="A0A834U8N6"/>
<feature type="region of interest" description="Disordered" evidence="4">
    <location>
        <begin position="1"/>
        <end position="43"/>
    </location>
</feature>
<gene>
    <name evidence="5" type="ORF">H0235_009653</name>
</gene>
<reference evidence="5" key="1">
    <citation type="journal article" date="2020" name="G3 (Bethesda)">
        <title>High-Quality Assemblies for Three Invasive Social Wasps from the &lt;i&gt;Vespula&lt;/i&gt; Genus.</title>
        <authorList>
            <person name="Harrop T.W.R."/>
            <person name="Guhlin J."/>
            <person name="McLaughlin G.M."/>
            <person name="Permina E."/>
            <person name="Stockwell P."/>
            <person name="Gilligan J."/>
            <person name="Le Lec M.F."/>
            <person name="Gruber M.A.M."/>
            <person name="Quinn O."/>
            <person name="Lovegrove M."/>
            <person name="Duncan E.J."/>
            <person name="Remnant E.J."/>
            <person name="Van Eeckhoven J."/>
            <person name="Graham B."/>
            <person name="Knapp R.A."/>
            <person name="Langford K.W."/>
            <person name="Kronenberg Z."/>
            <person name="Press M.O."/>
            <person name="Eacker S.M."/>
            <person name="Wilson-Rankin E.E."/>
            <person name="Purcell J."/>
            <person name="Lester P.J."/>
            <person name="Dearden P.K."/>
        </authorList>
    </citation>
    <scope>NUCLEOTIDE SEQUENCE</scope>
    <source>
        <strain evidence="5">Volc-1</strain>
    </source>
</reference>
<dbReference type="GO" id="GO:0005829">
    <property type="term" value="C:cytosol"/>
    <property type="evidence" value="ECO:0007669"/>
    <property type="project" value="TreeGrafter"/>
</dbReference>
<keyword evidence="6" id="KW-1185">Reference proteome</keyword>
<dbReference type="GO" id="GO:0071356">
    <property type="term" value="P:cellular response to tumor necrosis factor"/>
    <property type="evidence" value="ECO:0007669"/>
    <property type="project" value="TreeGrafter"/>
</dbReference>
<name>A0A834U8N6_VESPE</name>
<evidence type="ECO:0000313" key="5">
    <source>
        <dbReference type="EMBL" id="KAF7421817.1"/>
    </source>
</evidence>
<feature type="region of interest" description="Disordered" evidence="4">
    <location>
        <begin position="433"/>
        <end position="456"/>
    </location>
</feature>
<evidence type="ECO:0000256" key="2">
    <source>
        <dbReference type="ARBA" id="ARBA00023043"/>
    </source>
</evidence>
<dbReference type="Pfam" id="PF13857">
    <property type="entry name" value="Ank_5"/>
    <property type="match status" value="1"/>
</dbReference>
<dbReference type="SMART" id="SM00248">
    <property type="entry name" value="ANK"/>
    <property type="match status" value="5"/>
</dbReference>
<dbReference type="Gene3D" id="1.25.40.20">
    <property type="entry name" value="Ankyrin repeat-containing domain"/>
    <property type="match status" value="1"/>
</dbReference>
<comment type="caution">
    <text evidence="5">The sequence shown here is derived from an EMBL/GenBank/DDBJ whole genome shotgun (WGS) entry which is preliminary data.</text>
</comment>
<organism evidence="5 6">
    <name type="scientific">Vespula pensylvanica</name>
    <name type="common">Western yellow jacket</name>
    <name type="synonym">Wasp</name>
    <dbReference type="NCBI Taxonomy" id="30213"/>
    <lineage>
        <taxon>Eukaryota</taxon>
        <taxon>Metazoa</taxon>
        <taxon>Ecdysozoa</taxon>
        <taxon>Arthropoda</taxon>
        <taxon>Hexapoda</taxon>
        <taxon>Insecta</taxon>
        <taxon>Pterygota</taxon>
        <taxon>Neoptera</taxon>
        <taxon>Endopterygota</taxon>
        <taxon>Hymenoptera</taxon>
        <taxon>Apocrita</taxon>
        <taxon>Aculeata</taxon>
        <taxon>Vespoidea</taxon>
        <taxon>Vespidae</taxon>
        <taxon>Vespinae</taxon>
        <taxon>Vespula</taxon>
    </lineage>
</organism>
<dbReference type="GO" id="GO:0051059">
    <property type="term" value="F:NF-kappaB binding"/>
    <property type="evidence" value="ECO:0007669"/>
    <property type="project" value="TreeGrafter"/>
</dbReference>
<feature type="repeat" description="ANK" evidence="3">
    <location>
        <begin position="374"/>
        <end position="395"/>
    </location>
</feature>
<dbReference type="SUPFAM" id="SSF48403">
    <property type="entry name" value="Ankyrin repeat"/>
    <property type="match status" value="1"/>
</dbReference>
<dbReference type="PANTHER" id="PTHR46680:SF3">
    <property type="entry name" value="NF-KAPPA-B INHIBITOR CACTUS"/>
    <property type="match status" value="1"/>
</dbReference>
<evidence type="ECO:0008006" key="7">
    <source>
        <dbReference type="Google" id="ProtNLM"/>
    </source>
</evidence>
<dbReference type="Proteomes" id="UP000600918">
    <property type="component" value="Unassembled WGS sequence"/>
</dbReference>
<feature type="compositionally biased region" description="Polar residues" evidence="4">
    <location>
        <begin position="1"/>
        <end position="10"/>
    </location>
</feature>
<evidence type="ECO:0000313" key="6">
    <source>
        <dbReference type="Proteomes" id="UP000600918"/>
    </source>
</evidence>
<dbReference type="InterPro" id="IPR051070">
    <property type="entry name" value="NF-kappa-B_inhibitor"/>
</dbReference>
<feature type="compositionally biased region" description="Basic and acidic residues" evidence="4">
    <location>
        <begin position="11"/>
        <end position="36"/>
    </location>
</feature>
<evidence type="ECO:0000256" key="4">
    <source>
        <dbReference type="SAM" id="MobiDB-lite"/>
    </source>
</evidence>
<dbReference type="PROSITE" id="PS50297">
    <property type="entry name" value="ANK_REP_REGION"/>
    <property type="match status" value="3"/>
</dbReference>
<feature type="repeat" description="ANK" evidence="3">
    <location>
        <begin position="202"/>
        <end position="234"/>
    </location>
</feature>
<keyword evidence="1" id="KW-0677">Repeat</keyword>
<evidence type="ECO:0000256" key="3">
    <source>
        <dbReference type="PROSITE-ProRule" id="PRU00023"/>
    </source>
</evidence>
<accession>A0A834U8N6</accession>
<dbReference type="InterPro" id="IPR036770">
    <property type="entry name" value="Ankyrin_rpt-contain_sf"/>
</dbReference>
<dbReference type="PANTHER" id="PTHR46680">
    <property type="entry name" value="NF-KAPPA-B INHIBITOR ALPHA"/>
    <property type="match status" value="1"/>
</dbReference>